<proteinExistence type="predicted"/>
<organism evidence="1 2">
    <name type="scientific">Magnetospirillum molischianum DSM 120</name>
    <dbReference type="NCBI Taxonomy" id="1150626"/>
    <lineage>
        <taxon>Bacteria</taxon>
        <taxon>Pseudomonadati</taxon>
        <taxon>Pseudomonadota</taxon>
        <taxon>Alphaproteobacteria</taxon>
        <taxon>Rhodospirillales</taxon>
        <taxon>Rhodospirillaceae</taxon>
        <taxon>Magnetospirillum</taxon>
    </lineage>
</organism>
<protein>
    <submittedName>
        <fullName evidence="1">Uncharacterized protein</fullName>
    </submittedName>
</protein>
<comment type="caution">
    <text evidence="1">The sequence shown here is derived from an EMBL/GenBank/DDBJ whole genome shotgun (WGS) entry which is preliminary data.</text>
</comment>
<dbReference type="RefSeq" id="WP_002729721.1">
    <property type="nucleotide sequence ID" value="NZ_CAHP01000027.1"/>
</dbReference>
<dbReference type="STRING" id="1150626.PHAMO_330008"/>
<dbReference type="AlphaFoldDB" id="H8FUT1"/>
<evidence type="ECO:0000313" key="1">
    <source>
        <dbReference type="EMBL" id="CCG42119.1"/>
    </source>
</evidence>
<accession>H8FUT1</accession>
<dbReference type="EMBL" id="CAHP01000027">
    <property type="protein sequence ID" value="CCG42119.1"/>
    <property type="molecule type" value="Genomic_DNA"/>
</dbReference>
<sequence>MVLYILGFVDFMNLGMLVAELMALCHATETLPRTVVMYCEIKSFEIYKGWEDISLRWTYSGFRLVGVPDQFYFYRNLNKNIEGVNQIVRNDGVFLRKTKIQERCAVKILTVLENFKNISTSRMLSERIH</sequence>
<keyword evidence="2" id="KW-1185">Reference proteome</keyword>
<name>H8FUT1_MAGML</name>
<gene>
    <name evidence="1" type="ORF">PHAMO_330008</name>
</gene>
<dbReference type="Proteomes" id="UP000004169">
    <property type="component" value="Unassembled WGS sequence"/>
</dbReference>
<evidence type="ECO:0000313" key="2">
    <source>
        <dbReference type="Proteomes" id="UP000004169"/>
    </source>
</evidence>
<reference evidence="1 2" key="1">
    <citation type="journal article" date="2012" name="J. Bacteriol.">
        <title>Draft Genome Sequence of the Purple Photosynthetic Bacterium Phaeospirillum molischianum DSM120, a Particularly Versatile Bacterium.</title>
        <authorList>
            <person name="Duquesne K."/>
            <person name="Prima V."/>
            <person name="Ji B."/>
            <person name="Rouy Z."/>
            <person name="Medigue C."/>
            <person name="Talla E."/>
            <person name="Sturgis J.N."/>
        </authorList>
    </citation>
    <scope>NUCLEOTIDE SEQUENCE [LARGE SCALE GENOMIC DNA]</scope>
    <source>
        <strain evidence="2">DSM120</strain>
    </source>
</reference>